<keyword evidence="1" id="KW-0812">Transmembrane</keyword>
<feature type="non-terminal residue" evidence="2">
    <location>
        <position position="116"/>
    </location>
</feature>
<evidence type="ECO:0000256" key="1">
    <source>
        <dbReference type="SAM" id="Phobius"/>
    </source>
</evidence>
<sequence length="116" mass="13966">TQLELNNEEEMNEDNYELEEIDSYKLKIETNFELQRRILVVNEDLREKWSELSTACFACGLRYLVVEFDCSIFFGILVWLTLLYLFWDPNTTCFARDSKGSQKRKTLKKFRRYGRV</sequence>
<accession>A0A9N9IX43</accession>
<proteinExistence type="predicted"/>
<evidence type="ECO:0000313" key="3">
    <source>
        <dbReference type="Proteomes" id="UP000789570"/>
    </source>
</evidence>
<dbReference type="EMBL" id="CAJVPQ010019976">
    <property type="protein sequence ID" value="CAG8755173.1"/>
    <property type="molecule type" value="Genomic_DNA"/>
</dbReference>
<protein>
    <submittedName>
        <fullName evidence="2">2080_t:CDS:1</fullName>
    </submittedName>
</protein>
<feature type="transmembrane region" description="Helical" evidence="1">
    <location>
        <begin position="70"/>
        <end position="87"/>
    </location>
</feature>
<organism evidence="2 3">
    <name type="scientific">Funneliformis caledonium</name>
    <dbReference type="NCBI Taxonomy" id="1117310"/>
    <lineage>
        <taxon>Eukaryota</taxon>
        <taxon>Fungi</taxon>
        <taxon>Fungi incertae sedis</taxon>
        <taxon>Mucoromycota</taxon>
        <taxon>Glomeromycotina</taxon>
        <taxon>Glomeromycetes</taxon>
        <taxon>Glomerales</taxon>
        <taxon>Glomeraceae</taxon>
        <taxon>Funneliformis</taxon>
    </lineage>
</organism>
<keyword evidence="1" id="KW-1133">Transmembrane helix</keyword>
<name>A0A9N9IX43_9GLOM</name>
<keyword evidence="1" id="KW-0472">Membrane</keyword>
<evidence type="ECO:0000313" key="2">
    <source>
        <dbReference type="EMBL" id="CAG8755173.1"/>
    </source>
</evidence>
<dbReference type="AlphaFoldDB" id="A0A9N9IX43"/>
<reference evidence="2" key="1">
    <citation type="submission" date="2021-06" db="EMBL/GenBank/DDBJ databases">
        <authorList>
            <person name="Kallberg Y."/>
            <person name="Tangrot J."/>
            <person name="Rosling A."/>
        </authorList>
    </citation>
    <scope>NUCLEOTIDE SEQUENCE</scope>
    <source>
        <strain evidence="2">UK204</strain>
    </source>
</reference>
<dbReference type="Proteomes" id="UP000789570">
    <property type="component" value="Unassembled WGS sequence"/>
</dbReference>
<gene>
    <name evidence="2" type="ORF">FCALED_LOCUS16562</name>
</gene>
<keyword evidence="3" id="KW-1185">Reference proteome</keyword>
<comment type="caution">
    <text evidence="2">The sequence shown here is derived from an EMBL/GenBank/DDBJ whole genome shotgun (WGS) entry which is preliminary data.</text>
</comment>